<dbReference type="STRING" id="1802610.A2W32_01675"/>
<organism evidence="1 2">
    <name type="scientific">candidate division WWE3 bacterium RBG_16_37_10</name>
    <dbReference type="NCBI Taxonomy" id="1802610"/>
    <lineage>
        <taxon>Bacteria</taxon>
        <taxon>Katanobacteria</taxon>
    </lineage>
</organism>
<evidence type="ECO:0000313" key="2">
    <source>
        <dbReference type="Proteomes" id="UP000177371"/>
    </source>
</evidence>
<evidence type="ECO:0008006" key="3">
    <source>
        <dbReference type="Google" id="ProtNLM"/>
    </source>
</evidence>
<accession>A0A1F4USX0</accession>
<dbReference type="EMBL" id="MEUT01000079">
    <property type="protein sequence ID" value="OGC48048.1"/>
    <property type="molecule type" value="Genomic_DNA"/>
</dbReference>
<gene>
    <name evidence="1" type="ORF">A2W32_01675</name>
</gene>
<dbReference type="AlphaFoldDB" id="A0A1F4USX0"/>
<proteinExistence type="predicted"/>
<evidence type="ECO:0000313" key="1">
    <source>
        <dbReference type="EMBL" id="OGC48048.1"/>
    </source>
</evidence>
<protein>
    <recommendedName>
        <fullName evidence="3">3-keto-disaccharide hydrolase domain-containing protein</fullName>
    </recommendedName>
</protein>
<name>A0A1F4USX0_UNCKA</name>
<comment type="caution">
    <text evidence="1">The sequence shown here is derived from an EMBL/GenBank/DDBJ whole genome shotgun (WGS) entry which is preliminary data.</text>
</comment>
<reference evidence="1 2" key="1">
    <citation type="journal article" date="2016" name="Nat. Commun.">
        <title>Thousands of microbial genomes shed light on interconnected biogeochemical processes in an aquifer system.</title>
        <authorList>
            <person name="Anantharaman K."/>
            <person name="Brown C.T."/>
            <person name="Hug L.A."/>
            <person name="Sharon I."/>
            <person name="Castelle C.J."/>
            <person name="Probst A.J."/>
            <person name="Thomas B.C."/>
            <person name="Singh A."/>
            <person name="Wilkins M.J."/>
            <person name="Karaoz U."/>
            <person name="Brodie E.L."/>
            <person name="Williams K.H."/>
            <person name="Hubbard S.S."/>
            <person name="Banfield J.F."/>
        </authorList>
    </citation>
    <scope>NUCLEOTIDE SEQUENCE [LARGE SCALE GENOMIC DNA]</scope>
</reference>
<dbReference type="Proteomes" id="UP000177371">
    <property type="component" value="Unassembled WGS sequence"/>
</dbReference>
<sequence>MKKWFLILILISVVLITLSGSTLASSFSFFDTFPGGKTIDLEKWNVSENGGGVLLEKGVLILDNLEPVSSYPFVDSNKDPFDTTEFEVQTEFKFEGSSGNPYGITFAVTPDEQPQDQTFGNSPYSNNRNFWMILKTDLFFGFGTTIVATKSYDNKWHKLIFKKKAGVSYVYFDDELLGISTLNWAKPTNIWFGLTNSLGYGPDQYPALHIRYIKVR</sequence>